<evidence type="ECO:0000313" key="2">
    <source>
        <dbReference type="EMBL" id="OCF34910.1"/>
    </source>
</evidence>
<protein>
    <submittedName>
        <fullName evidence="2">Uncharacterized protein</fullName>
    </submittedName>
</protein>
<keyword evidence="1" id="KW-0732">Signal</keyword>
<proteinExistence type="predicted"/>
<organism evidence="2 3">
    <name type="scientific">Kwoniella heveanensis BCC8398</name>
    <dbReference type="NCBI Taxonomy" id="1296120"/>
    <lineage>
        <taxon>Eukaryota</taxon>
        <taxon>Fungi</taxon>
        <taxon>Dikarya</taxon>
        <taxon>Basidiomycota</taxon>
        <taxon>Agaricomycotina</taxon>
        <taxon>Tremellomycetes</taxon>
        <taxon>Tremellales</taxon>
        <taxon>Cryptococcaceae</taxon>
        <taxon>Kwoniella</taxon>
    </lineage>
</organism>
<dbReference type="SUPFAM" id="SSF82171">
    <property type="entry name" value="DPP6 N-terminal domain-like"/>
    <property type="match status" value="1"/>
</dbReference>
<dbReference type="AlphaFoldDB" id="A0A1B9GV41"/>
<sequence>MVFTALLKLSFIAPLVAAIPNQAVFTPEETELSVGGEIDTWALNPTGDAAIIRVARLEDSSKYDLHLLAINAQYTIPSVNYGPTDPHALYTFVSDNEFTTLVPSHEDEDVWNLFTQKLEYTTLPPAKPPTASEPKLLKRIELPIHGRFEDIIYASHTDTLVAVIKTGTPEYQTSGLFLSPLGNRSVNVIEDQRVNEQVSAQSGIVFRDLVTNGTHLVFTAASQSSDSSPEQSDLWILDLNNRDRPMGVFRWQAGVSFRAPAFGVGGTLAWLTEDKKNGRVQSWIYDGKTDYPVKLKNFGLSPEKTIWAKNGEALYLLTTDADKAQKSLYHLFTPSSGSPPVEPIRIPSNGTIDSAIHIGVTPLDHAHLIGVKEDARKGEGKELWVISHSPHEDPTYNYENIRLTHFTD</sequence>
<feature type="chain" id="PRO_5008627362" evidence="1">
    <location>
        <begin position="19"/>
        <end position="408"/>
    </location>
</feature>
<dbReference type="OrthoDB" id="43744at2759"/>
<dbReference type="Proteomes" id="UP000092666">
    <property type="component" value="Unassembled WGS sequence"/>
</dbReference>
<dbReference type="EMBL" id="KV700123">
    <property type="protein sequence ID" value="OCF34910.1"/>
    <property type="molecule type" value="Genomic_DNA"/>
</dbReference>
<gene>
    <name evidence="2" type="ORF">I316_03457</name>
</gene>
<reference evidence="3" key="2">
    <citation type="submission" date="2013-12" db="EMBL/GenBank/DDBJ databases">
        <title>Evolution of pathogenesis and genome organization in the Tremellales.</title>
        <authorList>
            <person name="Cuomo C."/>
            <person name="Litvintseva A."/>
            <person name="Heitman J."/>
            <person name="Chen Y."/>
            <person name="Sun S."/>
            <person name="Springer D."/>
            <person name="Dromer F."/>
            <person name="Young S."/>
            <person name="Zeng Q."/>
            <person name="Chapman S."/>
            <person name="Gujja S."/>
            <person name="Saif S."/>
            <person name="Birren B."/>
        </authorList>
    </citation>
    <scope>NUCLEOTIDE SEQUENCE [LARGE SCALE GENOMIC DNA]</scope>
    <source>
        <strain evidence="3">BCC8398</strain>
    </source>
</reference>
<feature type="signal peptide" evidence="1">
    <location>
        <begin position="1"/>
        <end position="18"/>
    </location>
</feature>
<keyword evidence="3" id="KW-1185">Reference proteome</keyword>
<accession>A0A1B9GV41</accession>
<dbReference type="STRING" id="1296120.A0A1B9GV41"/>
<evidence type="ECO:0000313" key="3">
    <source>
        <dbReference type="Proteomes" id="UP000092666"/>
    </source>
</evidence>
<evidence type="ECO:0000256" key="1">
    <source>
        <dbReference type="SAM" id="SignalP"/>
    </source>
</evidence>
<reference evidence="2 3" key="1">
    <citation type="submission" date="2013-07" db="EMBL/GenBank/DDBJ databases">
        <title>The Genome Sequence of Cryptococcus heveanensis BCC8398.</title>
        <authorList>
            <consortium name="The Broad Institute Genome Sequencing Platform"/>
            <person name="Cuomo C."/>
            <person name="Litvintseva A."/>
            <person name="Chen Y."/>
            <person name="Heitman J."/>
            <person name="Sun S."/>
            <person name="Springer D."/>
            <person name="Dromer F."/>
            <person name="Young S.K."/>
            <person name="Zeng Q."/>
            <person name="Gargeya S."/>
            <person name="Fitzgerald M."/>
            <person name="Abouelleil A."/>
            <person name="Alvarado L."/>
            <person name="Berlin A.M."/>
            <person name="Chapman S.B."/>
            <person name="Dewar J."/>
            <person name="Goldberg J."/>
            <person name="Griggs A."/>
            <person name="Gujja S."/>
            <person name="Hansen M."/>
            <person name="Howarth C."/>
            <person name="Imamovic A."/>
            <person name="Larimer J."/>
            <person name="McCowan C."/>
            <person name="Murphy C."/>
            <person name="Pearson M."/>
            <person name="Priest M."/>
            <person name="Roberts A."/>
            <person name="Saif S."/>
            <person name="Shea T."/>
            <person name="Sykes S."/>
            <person name="Wortman J."/>
            <person name="Nusbaum C."/>
            <person name="Birren B."/>
        </authorList>
    </citation>
    <scope>NUCLEOTIDE SEQUENCE [LARGE SCALE GENOMIC DNA]</scope>
    <source>
        <strain evidence="2 3">BCC8398</strain>
    </source>
</reference>
<name>A0A1B9GV41_9TREE</name>